<gene>
    <name evidence="2" type="ORF">UY08_C0001G0015</name>
</gene>
<feature type="domain" description="PD-(D/E)XK endonuclease-like" evidence="1">
    <location>
        <begin position="10"/>
        <end position="249"/>
    </location>
</feature>
<evidence type="ECO:0000313" key="2">
    <source>
        <dbReference type="EMBL" id="KKU81170.1"/>
    </source>
</evidence>
<organism evidence="2 3">
    <name type="scientific">Candidatus Gottesmanbacteria bacterium GW2011_GWA1_47_8</name>
    <dbReference type="NCBI Taxonomy" id="1618438"/>
    <lineage>
        <taxon>Bacteria</taxon>
        <taxon>Candidatus Gottesmaniibacteriota</taxon>
    </lineage>
</organism>
<dbReference type="Gene3D" id="3.90.320.10">
    <property type="match status" value="1"/>
</dbReference>
<dbReference type="InterPro" id="IPR011604">
    <property type="entry name" value="PDDEXK-like_dom_sf"/>
</dbReference>
<dbReference type="Proteomes" id="UP000034212">
    <property type="component" value="Unassembled WGS sequence"/>
</dbReference>
<accession>A0A0G1WG15</accession>
<dbReference type="AlphaFoldDB" id="A0A0G1WG15"/>
<dbReference type="InterPro" id="IPR038726">
    <property type="entry name" value="PDDEXK_AddAB-type"/>
</dbReference>
<proteinExistence type="predicted"/>
<name>A0A0G1WG15_9BACT</name>
<evidence type="ECO:0000259" key="1">
    <source>
        <dbReference type="Pfam" id="PF12705"/>
    </source>
</evidence>
<comment type="caution">
    <text evidence="2">The sequence shown here is derived from an EMBL/GenBank/DDBJ whole genome shotgun (WGS) entry which is preliminary data.</text>
</comment>
<evidence type="ECO:0000313" key="3">
    <source>
        <dbReference type="Proteomes" id="UP000034212"/>
    </source>
</evidence>
<dbReference type="EMBL" id="LCOQ01000001">
    <property type="protein sequence ID" value="KKU81170.1"/>
    <property type="molecule type" value="Genomic_DNA"/>
</dbReference>
<dbReference type="Pfam" id="PF12705">
    <property type="entry name" value="PDDEXK_1"/>
    <property type="match status" value="1"/>
</dbReference>
<sequence>MKDKYTAIWVSHSSIGDYRKCPRAYYLKNVYRDPKTNHKVSLMSPALALGQAVHEVIESLAVLPVDERFSVPLETKFENVWKIVHGQLGGFRDDGEEEKFKSRGKQMIERVAKHPGPLKEKAIRIRQDLPHFWLSDKDNIILCGKIDWLEYNELTDSVKILDFKTGKYDEDPDSLQLPIYYLLASACQSKTVCGIHYWYIDRDTQPVEVPLPEAEAAKERVLEIAKRIALARKLGRFICKNEQDGCAACRSLEAIVAGRAKLVGINDFGQDVYVL</sequence>
<protein>
    <recommendedName>
        <fullName evidence="1">PD-(D/E)XK endonuclease-like domain-containing protein</fullName>
    </recommendedName>
</protein>
<reference evidence="2 3" key="1">
    <citation type="journal article" date="2015" name="Nature">
        <title>rRNA introns, odd ribosomes, and small enigmatic genomes across a large radiation of phyla.</title>
        <authorList>
            <person name="Brown C.T."/>
            <person name="Hug L.A."/>
            <person name="Thomas B.C."/>
            <person name="Sharon I."/>
            <person name="Castelle C.J."/>
            <person name="Singh A."/>
            <person name="Wilkins M.J."/>
            <person name="Williams K.H."/>
            <person name="Banfield J.F."/>
        </authorList>
    </citation>
    <scope>NUCLEOTIDE SEQUENCE [LARGE SCALE GENOMIC DNA]</scope>
</reference>